<dbReference type="KEGG" id="xap:XA3_00770"/>
<protein>
    <recommendedName>
        <fullName evidence="3">SMI1/KNR4 family protein</fullName>
    </recommendedName>
</protein>
<dbReference type="EMBL" id="AP026802">
    <property type="protein sequence ID" value="BDR57636.1"/>
    <property type="molecule type" value="Genomic_DNA"/>
</dbReference>
<sequence>MLEIQAFEKLLEVVKQHKDFQFLTNDEKHVDESYLHNNDGLIQFYRKFDLQQVTIETGVSLISFIDYSNLKERNAEYHFSNLNENECIVFLEQSGGGEPILFNFADNTAIYAAYDVLDPFKIADNFIQFIEALTALADIVYNEYNIYEVYTNDDCDEIKPEFLPKMNSKLAPILGDNTANFMNYFYG</sequence>
<organism evidence="1 2">
    <name type="scientific">Xylocopilactobacillus apicola</name>
    <dbReference type="NCBI Taxonomy" id="2932184"/>
    <lineage>
        <taxon>Bacteria</taxon>
        <taxon>Bacillati</taxon>
        <taxon>Bacillota</taxon>
        <taxon>Bacilli</taxon>
        <taxon>Lactobacillales</taxon>
        <taxon>Lactobacillaceae</taxon>
        <taxon>Xylocopilactobacillus</taxon>
    </lineage>
</organism>
<keyword evidence="2" id="KW-1185">Reference proteome</keyword>
<proteinExistence type="predicted"/>
<evidence type="ECO:0008006" key="3">
    <source>
        <dbReference type="Google" id="ProtNLM"/>
    </source>
</evidence>
<accession>A0AAU9CYZ1</accession>
<evidence type="ECO:0000313" key="2">
    <source>
        <dbReference type="Proteomes" id="UP001321861"/>
    </source>
</evidence>
<reference evidence="1 2" key="1">
    <citation type="journal article" date="2023" name="Microbiol. Spectr.">
        <title>Symbiosis of Carpenter Bees with Uncharacterized Lactic Acid Bacteria Showing NAD Auxotrophy.</title>
        <authorList>
            <person name="Kawasaki S."/>
            <person name="Ozawa K."/>
            <person name="Mori T."/>
            <person name="Yamamoto A."/>
            <person name="Ito M."/>
            <person name="Ohkuma M."/>
            <person name="Sakamoto M."/>
            <person name="Matsutani M."/>
        </authorList>
    </citation>
    <scope>NUCLEOTIDE SEQUENCE [LARGE SCALE GENOMIC DNA]</scope>
    <source>
        <strain evidence="1 2">XA3</strain>
    </source>
</reference>
<dbReference type="InterPro" id="IPR037883">
    <property type="entry name" value="Knr4/Smi1-like_sf"/>
</dbReference>
<dbReference type="Proteomes" id="UP001321861">
    <property type="component" value="Chromosome"/>
</dbReference>
<gene>
    <name evidence="1" type="ORF">XA3_00770</name>
</gene>
<name>A0AAU9CYZ1_9LACO</name>
<evidence type="ECO:0000313" key="1">
    <source>
        <dbReference type="EMBL" id="BDR57636.1"/>
    </source>
</evidence>
<dbReference type="RefSeq" id="WP_317635591.1">
    <property type="nucleotide sequence ID" value="NZ_AP026802.1"/>
</dbReference>
<dbReference type="Gene3D" id="3.40.1580.10">
    <property type="entry name" value="SMI1/KNR4-like"/>
    <property type="match status" value="1"/>
</dbReference>
<dbReference type="SUPFAM" id="SSF160631">
    <property type="entry name" value="SMI1/KNR4-like"/>
    <property type="match status" value="1"/>
</dbReference>
<dbReference type="AlphaFoldDB" id="A0AAU9CYZ1"/>